<dbReference type="InterPro" id="IPR006115">
    <property type="entry name" value="6PGDH_NADP-bd"/>
</dbReference>
<evidence type="ECO:0000259" key="9">
    <source>
        <dbReference type="Pfam" id="PF14833"/>
    </source>
</evidence>
<keyword evidence="5" id="KW-0560">Oxidoreductase</keyword>
<name>A0A7D8YYR4_VANHU</name>
<feature type="domain" description="6-phosphogluconate dehydrogenase NADP-binding" evidence="8">
    <location>
        <begin position="154"/>
        <end position="230"/>
    </location>
</feature>
<evidence type="ECO:0000256" key="2">
    <source>
        <dbReference type="ARBA" id="ARBA00006013"/>
    </source>
</evidence>
<dbReference type="PANTHER" id="PTHR22981">
    <property type="entry name" value="3-HYDROXYISOBUTYRATE DEHYDROGENASE-RELATED"/>
    <property type="match status" value="1"/>
</dbReference>
<evidence type="ECO:0000256" key="6">
    <source>
        <dbReference type="ARBA" id="ARBA00023027"/>
    </source>
</evidence>
<gene>
    <name evidence="10" type="ORF">VHUM_02808</name>
</gene>
<keyword evidence="4" id="KW-0101">Branched-chain amino acid catabolism</keyword>
<evidence type="ECO:0000256" key="5">
    <source>
        <dbReference type="ARBA" id="ARBA00023002"/>
    </source>
</evidence>
<evidence type="ECO:0000256" key="7">
    <source>
        <dbReference type="ARBA" id="ARBA00049197"/>
    </source>
</evidence>
<dbReference type="GO" id="GO:0051287">
    <property type="term" value="F:NAD binding"/>
    <property type="evidence" value="ECO:0007669"/>
    <property type="project" value="InterPro"/>
</dbReference>
<reference evidence="10 11" key="1">
    <citation type="journal article" date="2019" name="PLoS Genet.">
        <title>Convergent evolution of linked mating-type loci in basidiomycete fungi.</title>
        <authorList>
            <person name="Sun S."/>
            <person name="Coelho M.A."/>
            <person name="Heitman J."/>
            <person name="Nowrousian M."/>
        </authorList>
    </citation>
    <scope>NUCLEOTIDE SEQUENCE [LARGE SCALE GENOMIC DNA]</scope>
    <source>
        <strain evidence="10 11">CBS 4282</strain>
    </source>
</reference>
<evidence type="ECO:0000256" key="3">
    <source>
        <dbReference type="ARBA" id="ARBA00012991"/>
    </source>
</evidence>
<comment type="pathway">
    <text evidence="1">Amino-acid degradation; L-valine degradation.</text>
</comment>
<protein>
    <recommendedName>
        <fullName evidence="3">3-hydroxyisobutyrate dehydrogenase</fullName>
        <ecNumber evidence="3">1.1.1.31</ecNumber>
    </recommendedName>
</protein>
<sequence>MQASRIALSRSSTLGWIGLGAMGNPMATNLYTKAVAAAAAHAKAGRATEQPSIVICEPSDDNACAFVEGVKAISGAEAAARVKRVDNPALLVKDAARVFTMLPSTPQVEAVYLGDQGLVAGLKGADASVSLAESVKAAPWLLGDAADAAIPAGKANSHSLFVDHTTLDPTAARRIADSVHEQTALDALMIDGPVSGGIGGAKAGTLTIMFGSASELATALASPLMQFMARAGGVVPCGGSGAGVGVKVCNNLVLAINQIGLAEGLALGKALEIDPVLLHNIFNTSSAQSWSSKVNSPLHEVEGSPGSRDYSGGFQTKLMLKDVGLALTAAHAHNLPTPLTWAAGSVYDAVSKDGEGELGTKDFSVVYKWLNDLREKGVEEGFKAGAPGDKQ</sequence>
<evidence type="ECO:0000259" key="8">
    <source>
        <dbReference type="Pfam" id="PF03446"/>
    </source>
</evidence>
<dbReference type="Gene3D" id="3.40.50.720">
    <property type="entry name" value="NAD(P)-binding Rossmann-like Domain"/>
    <property type="match status" value="1"/>
</dbReference>
<dbReference type="SUPFAM" id="SSF48179">
    <property type="entry name" value="6-phosphogluconate dehydrogenase C-terminal domain-like"/>
    <property type="match status" value="1"/>
</dbReference>
<accession>A0A7D8YYR4</accession>
<dbReference type="InterPro" id="IPR008927">
    <property type="entry name" value="6-PGluconate_DH-like_C_sf"/>
</dbReference>
<dbReference type="EMBL" id="QKWK01000007">
    <property type="protein sequence ID" value="TXT08680.1"/>
    <property type="molecule type" value="Genomic_DNA"/>
</dbReference>
<dbReference type="GO" id="GO:0008442">
    <property type="term" value="F:3-hydroxyisobutyrate dehydrogenase activity"/>
    <property type="evidence" value="ECO:0007669"/>
    <property type="project" value="UniProtKB-EC"/>
</dbReference>
<dbReference type="AlphaFoldDB" id="A0A7D8YYR4"/>
<dbReference type="SUPFAM" id="SSF51735">
    <property type="entry name" value="NAD(P)-binding Rossmann-fold domains"/>
    <property type="match status" value="1"/>
</dbReference>
<comment type="caution">
    <text evidence="10">The sequence shown here is derived from an EMBL/GenBank/DDBJ whole genome shotgun (WGS) entry which is preliminary data.</text>
</comment>
<comment type="similarity">
    <text evidence="2">Belongs to the HIBADH-related family. 3-hydroxyisobutyrate dehydrogenase subfamily.</text>
</comment>
<feature type="domain" description="6-phosphogluconate dehydrogenase NADP-binding" evidence="8">
    <location>
        <begin position="14"/>
        <end position="130"/>
    </location>
</feature>
<dbReference type="FunFam" id="1.10.1040.10:FF:000006">
    <property type="entry name" value="3-hydroxyisobutyrate dehydrogenase"/>
    <property type="match status" value="1"/>
</dbReference>
<dbReference type="Gene3D" id="1.10.1040.10">
    <property type="entry name" value="N-(1-d-carboxylethyl)-l-norvaline Dehydrogenase, domain 2"/>
    <property type="match status" value="1"/>
</dbReference>
<dbReference type="Proteomes" id="UP000473826">
    <property type="component" value="Unassembled WGS sequence"/>
</dbReference>
<dbReference type="PANTHER" id="PTHR22981:SF7">
    <property type="entry name" value="3-HYDROXYISOBUTYRATE DEHYDROGENASE, MITOCHONDRIAL"/>
    <property type="match status" value="1"/>
</dbReference>
<dbReference type="GO" id="GO:0050661">
    <property type="term" value="F:NADP binding"/>
    <property type="evidence" value="ECO:0007669"/>
    <property type="project" value="InterPro"/>
</dbReference>
<dbReference type="GO" id="GO:0006574">
    <property type="term" value="P:L-valine catabolic process"/>
    <property type="evidence" value="ECO:0007669"/>
    <property type="project" value="TreeGrafter"/>
</dbReference>
<dbReference type="EC" id="1.1.1.31" evidence="3"/>
<organism evidence="10 11">
    <name type="scientific">Vanrija humicola</name>
    <name type="common">Yeast</name>
    <name type="synonym">Cryptococcus humicola</name>
    <dbReference type="NCBI Taxonomy" id="5417"/>
    <lineage>
        <taxon>Eukaryota</taxon>
        <taxon>Fungi</taxon>
        <taxon>Dikarya</taxon>
        <taxon>Basidiomycota</taxon>
        <taxon>Agaricomycotina</taxon>
        <taxon>Tremellomycetes</taxon>
        <taxon>Trichosporonales</taxon>
        <taxon>Trichosporonaceae</taxon>
        <taxon>Vanrija</taxon>
    </lineage>
</organism>
<evidence type="ECO:0000256" key="1">
    <source>
        <dbReference type="ARBA" id="ARBA00005109"/>
    </source>
</evidence>
<dbReference type="Pfam" id="PF03446">
    <property type="entry name" value="NAD_binding_2"/>
    <property type="match status" value="2"/>
</dbReference>
<feature type="domain" description="3-hydroxyisobutyrate dehydrogenase-like NAD-binding" evidence="9">
    <location>
        <begin position="241"/>
        <end position="368"/>
    </location>
</feature>
<evidence type="ECO:0000313" key="10">
    <source>
        <dbReference type="EMBL" id="TXT08680.1"/>
    </source>
</evidence>
<proteinExistence type="inferred from homology"/>
<dbReference type="Pfam" id="PF14833">
    <property type="entry name" value="NAD_binding_11"/>
    <property type="match status" value="1"/>
</dbReference>
<dbReference type="InterPro" id="IPR036291">
    <property type="entry name" value="NAD(P)-bd_dom_sf"/>
</dbReference>
<comment type="catalytic activity">
    <reaction evidence="7">
        <text>3-hydroxy-2-methylpropanoate + NAD(+) = 2-methyl-3-oxopropanoate + NADH + H(+)</text>
        <dbReference type="Rhea" id="RHEA:17681"/>
        <dbReference type="ChEBI" id="CHEBI:11805"/>
        <dbReference type="ChEBI" id="CHEBI:15378"/>
        <dbReference type="ChEBI" id="CHEBI:57540"/>
        <dbReference type="ChEBI" id="CHEBI:57700"/>
        <dbReference type="ChEBI" id="CHEBI:57945"/>
        <dbReference type="EC" id="1.1.1.31"/>
    </reaction>
</comment>
<dbReference type="GO" id="GO:0005739">
    <property type="term" value="C:mitochondrion"/>
    <property type="evidence" value="ECO:0007669"/>
    <property type="project" value="TreeGrafter"/>
</dbReference>
<evidence type="ECO:0000256" key="4">
    <source>
        <dbReference type="ARBA" id="ARBA00022456"/>
    </source>
</evidence>
<dbReference type="OrthoDB" id="435038at2759"/>
<keyword evidence="6" id="KW-0520">NAD</keyword>
<dbReference type="InterPro" id="IPR029154">
    <property type="entry name" value="HIBADH-like_NADP-bd"/>
</dbReference>
<evidence type="ECO:0000313" key="11">
    <source>
        <dbReference type="Proteomes" id="UP000473826"/>
    </source>
</evidence>
<keyword evidence="11" id="KW-1185">Reference proteome</keyword>
<dbReference type="InterPro" id="IPR013328">
    <property type="entry name" value="6PGD_dom2"/>
</dbReference>